<dbReference type="InterPro" id="IPR025846">
    <property type="entry name" value="TBL_N"/>
</dbReference>
<dbReference type="AlphaFoldDB" id="A0A3Q7H7H9"/>
<keyword evidence="1" id="KW-0812">Transmembrane</keyword>
<dbReference type="Pfam" id="PF14416">
    <property type="entry name" value="PMR5N"/>
    <property type="match status" value="1"/>
</dbReference>
<accession>A0A3Q7H7H9</accession>
<evidence type="ECO:0000313" key="4">
    <source>
        <dbReference type="Proteomes" id="UP000004994"/>
    </source>
</evidence>
<keyword evidence="4" id="KW-1185">Reference proteome</keyword>
<organism evidence="3">
    <name type="scientific">Solanum lycopersicum</name>
    <name type="common">Tomato</name>
    <name type="synonym">Lycopersicon esculentum</name>
    <dbReference type="NCBI Taxonomy" id="4081"/>
    <lineage>
        <taxon>Eukaryota</taxon>
        <taxon>Viridiplantae</taxon>
        <taxon>Streptophyta</taxon>
        <taxon>Embryophyta</taxon>
        <taxon>Tracheophyta</taxon>
        <taxon>Spermatophyta</taxon>
        <taxon>Magnoliopsida</taxon>
        <taxon>eudicotyledons</taxon>
        <taxon>Gunneridae</taxon>
        <taxon>Pentapetalae</taxon>
        <taxon>asterids</taxon>
        <taxon>lamiids</taxon>
        <taxon>Solanales</taxon>
        <taxon>Solanaceae</taxon>
        <taxon>Solanoideae</taxon>
        <taxon>Solaneae</taxon>
        <taxon>Solanum</taxon>
        <taxon>Solanum subgen. Lycopersicon</taxon>
    </lineage>
</organism>
<feature type="transmembrane region" description="Helical" evidence="1">
    <location>
        <begin position="15"/>
        <end position="36"/>
    </location>
</feature>
<keyword evidence="1" id="KW-0472">Membrane</keyword>
<dbReference type="EnsemblPlants" id="Solyc07g032785.1.1">
    <property type="protein sequence ID" value="Solyc07g032785.1.1"/>
    <property type="gene ID" value="Solyc07g032785.1"/>
</dbReference>
<proteinExistence type="predicted"/>
<dbReference type="Proteomes" id="UP000004994">
    <property type="component" value="Chromosome 7"/>
</dbReference>
<evidence type="ECO:0000256" key="1">
    <source>
        <dbReference type="SAM" id="Phobius"/>
    </source>
</evidence>
<evidence type="ECO:0000259" key="2">
    <source>
        <dbReference type="Pfam" id="PF14416"/>
    </source>
</evidence>
<dbReference type="Gramene" id="Solyc07g032785.1.1">
    <property type="protein sequence ID" value="Solyc07g032785.1.1"/>
    <property type="gene ID" value="Solyc07g032785.1"/>
</dbReference>
<sequence length="78" mass="8930">MAKGVNSTLVYTHGAMFILSFIFVFEAMLTVFSRFYSDAISKKLVYIERNTCNLFEGSWVIDDNVINPLYNTTTCPFI</sequence>
<keyword evidence="1" id="KW-1133">Transmembrane helix</keyword>
<reference evidence="3" key="2">
    <citation type="submission" date="2019-01" db="UniProtKB">
        <authorList>
            <consortium name="EnsemblPlants"/>
        </authorList>
    </citation>
    <scope>IDENTIFICATION</scope>
    <source>
        <strain evidence="3">cv. Heinz 1706</strain>
    </source>
</reference>
<protein>
    <recommendedName>
        <fullName evidence="2">Trichome birefringence-like N-terminal domain-containing protein</fullName>
    </recommendedName>
</protein>
<name>A0A3Q7H7H9_SOLLC</name>
<evidence type="ECO:0000313" key="3">
    <source>
        <dbReference type="EnsemblPlants" id="Solyc07g032785.1.1"/>
    </source>
</evidence>
<feature type="domain" description="Trichome birefringence-like N-terminal" evidence="2">
    <location>
        <begin position="51"/>
        <end position="78"/>
    </location>
</feature>
<reference evidence="3" key="1">
    <citation type="journal article" date="2012" name="Nature">
        <title>The tomato genome sequence provides insights into fleshy fruit evolution.</title>
        <authorList>
            <consortium name="Tomato Genome Consortium"/>
        </authorList>
    </citation>
    <scope>NUCLEOTIDE SEQUENCE [LARGE SCALE GENOMIC DNA]</scope>
    <source>
        <strain evidence="3">cv. Heinz 1706</strain>
    </source>
</reference>
<dbReference type="InParanoid" id="A0A3Q7H7H9"/>